<reference evidence="2 3" key="1">
    <citation type="submission" date="2016-11" db="EMBL/GenBank/DDBJ databases">
        <authorList>
            <person name="Jaros S."/>
            <person name="Januszkiewicz K."/>
            <person name="Wedrychowicz H."/>
        </authorList>
    </citation>
    <scope>NUCLEOTIDE SEQUENCE [LARGE SCALE GENOMIC DNA]</scope>
    <source>
        <strain evidence="2 3">DSM 45408</strain>
    </source>
</reference>
<dbReference type="EMBL" id="FQVX01000002">
    <property type="protein sequence ID" value="SHG18257.1"/>
    <property type="molecule type" value="Genomic_DNA"/>
</dbReference>
<dbReference type="Proteomes" id="UP000184471">
    <property type="component" value="Unassembled WGS sequence"/>
</dbReference>
<evidence type="ECO:0008006" key="4">
    <source>
        <dbReference type="Google" id="ProtNLM"/>
    </source>
</evidence>
<proteinExistence type="predicted"/>
<keyword evidence="1" id="KW-0812">Transmembrane</keyword>
<sequence>MGTLTLPALQGPALRPGDRGSGSRSGWAVLGLAAVVHLALCWVLRGFLTDDAWISVRYAENLAAGEGFVWNPGGPRVEGFSNPLLVALEALASWAGWSAPAAARVLGIAGGLACLVLVHLGGRAVVGESTARVATVLTACGAPFALWAVGGLETLLVAAAVTAGTLEVARRDGGRVLRAAAAFAVLPWLRPEGLAVAAAVVALGELPGVFRTATRRRAIRRIAVLGGVPLGSQLVLEAARLGIYGHLLPNSVLYKSGAGDALTVLQKFLDQALLPLLLATAGAVLLTGRARLLAVPPVLYALGSIGTLDSANAYSRFFQPVWPLVALLAAVATVRAAERLARHRGGGRPAAVAAVTVGLLLLLLPPAGLRSVHDWQQRYTDCRVGARESVLGWLATTPPDTSFAISDAGLVPARAGGRHVVDDFFLNEPLIQETGRLPVAERADLVHGRAPDVLVLASRDAGRFVGYYPTEQAIFDHPAMSAYRLAFVATGRGDSCGYTLMAFRR</sequence>
<feature type="transmembrane region" description="Helical" evidence="1">
    <location>
        <begin position="133"/>
        <end position="161"/>
    </location>
</feature>
<evidence type="ECO:0000256" key="1">
    <source>
        <dbReference type="SAM" id="Phobius"/>
    </source>
</evidence>
<evidence type="ECO:0000313" key="2">
    <source>
        <dbReference type="EMBL" id="SHG18257.1"/>
    </source>
</evidence>
<dbReference type="AlphaFoldDB" id="A0A1M5HQQ2"/>
<keyword evidence="3" id="KW-1185">Reference proteome</keyword>
<organism evidence="2 3">
    <name type="scientific">Geodermatophilus nigrescens</name>
    <dbReference type="NCBI Taxonomy" id="1070870"/>
    <lineage>
        <taxon>Bacteria</taxon>
        <taxon>Bacillati</taxon>
        <taxon>Actinomycetota</taxon>
        <taxon>Actinomycetes</taxon>
        <taxon>Geodermatophilales</taxon>
        <taxon>Geodermatophilaceae</taxon>
        <taxon>Geodermatophilus</taxon>
    </lineage>
</organism>
<dbReference type="STRING" id="1070870.SAMN05444351_1697"/>
<feature type="transmembrane region" description="Helical" evidence="1">
    <location>
        <begin position="268"/>
        <end position="286"/>
    </location>
</feature>
<name>A0A1M5HQQ2_9ACTN</name>
<feature type="transmembrane region" description="Helical" evidence="1">
    <location>
        <begin position="27"/>
        <end position="48"/>
    </location>
</feature>
<keyword evidence="1" id="KW-1133">Transmembrane helix</keyword>
<feature type="transmembrane region" description="Helical" evidence="1">
    <location>
        <begin position="101"/>
        <end position="121"/>
    </location>
</feature>
<feature type="transmembrane region" description="Helical" evidence="1">
    <location>
        <begin position="350"/>
        <end position="369"/>
    </location>
</feature>
<keyword evidence="1" id="KW-0472">Membrane</keyword>
<accession>A0A1M5HQQ2</accession>
<feature type="transmembrane region" description="Helical" evidence="1">
    <location>
        <begin position="222"/>
        <end position="248"/>
    </location>
</feature>
<evidence type="ECO:0000313" key="3">
    <source>
        <dbReference type="Proteomes" id="UP000184471"/>
    </source>
</evidence>
<gene>
    <name evidence="2" type="ORF">SAMN05444351_1697</name>
</gene>
<protein>
    <recommendedName>
        <fullName evidence="4">4-amino-4-deoxy-L-arabinose transferase</fullName>
    </recommendedName>
</protein>
<feature type="transmembrane region" description="Helical" evidence="1">
    <location>
        <begin position="321"/>
        <end position="338"/>
    </location>
</feature>